<proteinExistence type="predicted"/>
<sequence length="229" mass="25486">MNKLPGNFEELARFRQGMYRIFGAAFLPPQPERLADLVAGGGVLESMGLPYLAFHQEWKPWRGALLDIDDATKIEVEYVRMFSTGVVGAVSPPTESFYTADPIRGEVGEVLADLARVYNELRLEPTGLVSDTLDHVSIELEIMSALCAREADARADDNDRRLEITLKSQVMFLEQHLGAWLPRFIERIAATDTIPFYATLGPAVASFVHHDMGVARFLVTGASHREPVR</sequence>
<dbReference type="Gene3D" id="1.10.3480.10">
    <property type="entry name" value="TorD-like"/>
    <property type="match status" value="1"/>
</dbReference>
<dbReference type="Pfam" id="PF02613">
    <property type="entry name" value="Nitrate_red_del"/>
    <property type="match status" value="1"/>
</dbReference>
<dbReference type="AlphaFoldDB" id="A0A3B0SFI0"/>
<accession>A0A3B0SFI0</accession>
<dbReference type="PANTHER" id="PTHR34227">
    <property type="entry name" value="CHAPERONE PROTEIN YCDY"/>
    <property type="match status" value="1"/>
</dbReference>
<keyword evidence="1" id="KW-0143">Chaperone</keyword>
<evidence type="ECO:0000313" key="2">
    <source>
        <dbReference type="EMBL" id="VAW04705.1"/>
    </source>
</evidence>
<name>A0A3B0SFI0_9ZZZZ</name>
<dbReference type="PANTHER" id="PTHR34227:SF1">
    <property type="entry name" value="DIMETHYL SULFOXIDE REDUCTASE CHAPERONE-RELATED"/>
    <property type="match status" value="1"/>
</dbReference>
<dbReference type="InterPro" id="IPR050289">
    <property type="entry name" value="TorD/DmsD_chaperones"/>
</dbReference>
<reference evidence="2" key="1">
    <citation type="submission" date="2018-06" db="EMBL/GenBank/DDBJ databases">
        <authorList>
            <person name="Zhirakovskaya E."/>
        </authorList>
    </citation>
    <scope>NUCLEOTIDE SEQUENCE</scope>
</reference>
<evidence type="ECO:0000256" key="1">
    <source>
        <dbReference type="ARBA" id="ARBA00023186"/>
    </source>
</evidence>
<dbReference type="InterPro" id="IPR036411">
    <property type="entry name" value="TorD-like_sf"/>
</dbReference>
<gene>
    <name evidence="2" type="ORF">MNBD_ACTINO01-2250</name>
</gene>
<organism evidence="2">
    <name type="scientific">hydrothermal vent metagenome</name>
    <dbReference type="NCBI Taxonomy" id="652676"/>
    <lineage>
        <taxon>unclassified sequences</taxon>
        <taxon>metagenomes</taxon>
        <taxon>ecological metagenomes</taxon>
    </lineage>
</organism>
<dbReference type="EMBL" id="UOEI01000404">
    <property type="protein sequence ID" value="VAW04705.1"/>
    <property type="molecule type" value="Genomic_DNA"/>
</dbReference>
<evidence type="ECO:0008006" key="3">
    <source>
        <dbReference type="Google" id="ProtNLM"/>
    </source>
</evidence>
<protein>
    <recommendedName>
        <fullName evidence="3">Oxidoreductase component of anaerobic dehydrogenases Chaperone protein TorD</fullName>
    </recommendedName>
</protein>
<dbReference type="SUPFAM" id="SSF89155">
    <property type="entry name" value="TorD-like"/>
    <property type="match status" value="1"/>
</dbReference>
<dbReference type="InterPro" id="IPR020945">
    <property type="entry name" value="DMSO/NO3_reduct_chaperone"/>
</dbReference>